<dbReference type="Gene3D" id="3.40.50.300">
    <property type="entry name" value="P-loop containing nucleotide triphosphate hydrolases"/>
    <property type="match status" value="1"/>
</dbReference>
<dbReference type="OrthoDB" id="9804819at2"/>
<evidence type="ECO:0000256" key="2">
    <source>
        <dbReference type="ARBA" id="ARBA00022448"/>
    </source>
</evidence>
<name>A0A3Q8WV99_9ACTO</name>
<dbReference type="Proteomes" id="UP000270021">
    <property type="component" value="Chromosome"/>
</dbReference>
<evidence type="ECO:0000256" key="3">
    <source>
        <dbReference type="ARBA" id="ARBA00022741"/>
    </source>
</evidence>
<gene>
    <name evidence="6" type="ORF">EJO69_11835</name>
</gene>
<evidence type="ECO:0000256" key="1">
    <source>
        <dbReference type="ARBA" id="ARBA00005417"/>
    </source>
</evidence>
<dbReference type="PROSITE" id="PS50893">
    <property type="entry name" value="ABC_TRANSPORTER_2"/>
    <property type="match status" value="1"/>
</dbReference>
<organism evidence="6 7">
    <name type="scientific">Flaviflexus salsibiostraticola</name>
    <dbReference type="NCBI Taxonomy" id="1282737"/>
    <lineage>
        <taxon>Bacteria</taxon>
        <taxon>Bacillati</taxon>
        <taxon>Actinomycetota</taxon>
        <taxon>Actinomycetes</taxon>
        <taxon>Actinomycetales</taxon>
        <taxon>Actinomycetaceae</taxon>
        <taxon>Flaviflexus</taxon>
    </lineage>
</organism>
<dbReference type="EMBL" id="CP034438">
    <property type="protein sequence ID" value="AZN30915.1"/>
    <property type="molecule type" value="Genomic_DNA"/>
</dbReference>
<dbReference type="PANTHER" id="PTHR43335">
    <property type="entry name" value="ABC TRANSPORTER, ATP-BINDING PROTEIN"/>
    <property type="match status" value="1"/>
</dbReference>
<keyword evidence="4 6" id="KW-0067">ATP-binding</keyword>
<dbReference type="GO" id="GO:0016887">
    <property type="term" value="F:ATP hydrolysis activity"/>
    <property type="evidence" value="ECO:0007669"/>
    <property type="project" value="InterPro"/>
</dbReference>
<keyword evidence="2" id="KW-0813">Transport</keyword>
<dbReference type="Pfam" id="PF00005">
    <property type="entry name" value="ABC_tran"/>
    <property type="match status" value="1"/>
</dbReference>
<evidence type="ECO:0000256" key="4">
    <source>
        <dbReference type="ARBA" id="ARBA00022840"/>
    </source>
</evidence>
<dbReference type="KEGG" id="fsl:EJO69_11835"/>
<reference evidence="6 7" key="1">
    <citation type="submission" date="2018-12" db="EMBL/GenBank/DDBJ databases">
        <title>Complete genome sequence of Flaviflexus salsibiostraticola KCTC 33148.</title>
        <authorList>
            <person name="Bae J.-W."/>
        </authorList>
    </citation>
    <scope>NUCLEOTIDE SEQUENCE [LARGE SCALE GENOMIC DNA]</scope>
    <source>
        <strain evidence="6 7">KCTC 33148</strain>
    </source>
</reference>
<dbReference type="AlphaFoldDB" id="A0A3Q8WV99"/>
<feature type="domain" description="ABC transporter" evidence="5">
    <location>
        <begin position="14"/>
        <end position="237"/>
    </location>
</feature>
<evidence type="ECO:0000313" key="7">
    <source>
        <dbReference type="Proteomes" id="UP000270021"/>
    </source>
</evidence>
<keyword evidence="3" id="KW-0547">Nucleotide-binding</keyword>
<sequence>MTASSTPSMVERALAVAGLTKLYGEKRALDDLTVALDDGVACALVGPNGAGKTTLISILLGLIGADAGTADIYGDPAGSIAARRHIGYLPDVPSFPGWMRADEVLELALRLSRIDSTSVVGPLLRAVGLEGNRRPVRMFSRGMKQRLGLAQALVGSPRLLILDEPTSALDPAGQRLFHDLVRSLRGRATVLYSTHSLDEAERVCDSAIIINEGRLVRQSSMDDLIREGQGLSLDVSGPVDRLVDDLRAAAWIRSIDRAGNGPRETLTMRVTDLETAQRELPGIIAATGAALHSLNPRGLADIFLDLTGGAR</sequence>
<dbReference type="InterPro" id="IPR027417">
    <property type="entry name" value="P-loop_NTPase"/>
</dbReference>
<dbReference type="PANTHER" id="PTHR43335:SF4">
    <property type="entry name" value="ABC TRANSPORTER, ATP-BINDING PROTEIN"/>
    <property type="match status" value="1"/>
</dbReference>
<evidence type="ECO:0000259" key="5">
    <source>
        <dbReference type="PROSITE" id="PS50893"/>
    </source>
</evidence>
<keyword evidence="7" id="KW-1185">Reference proteome</keyword>
<evidence type="ECO:0000313" key="6">
    <source>
        <dbReference type="EMBL" id="AZN30915.1"/>
    </source>
</evidence>
<dbReference type="InterPro" id="IPR003439">
    <property type="entry name" value="ABC_transporter-like_ATP-bd"/>
</dbReference>
<accession>A0A3Q8WV99</accession>
<dbReference type="SMART" id="SM00382">
    <property type="entry name" value="AAA"/>
    <property type="match status" value="1"/>
</dbReference>
<protein>
    <submittedName>
        <fullName evidence="6">ABC transporter ATP-binding protein</fullName>
    </submittedName>
</protein>
<dbReference type="GO" id="GO:0005524">
    <property type="term" value="F:ATP binding"/>
    <property type="evidence" value="ECO:0007669"/>
    <property type="project" value="UniProtKB-KW"/>
</dbReference>
<dbReference type="InterPro" id="IPR003593">
    <property type="entry name" value="AAA+_ATPase"/>
</dbReference>
<proteinExistence type="inferred from homology"/>
<comment type="similarity">
    <text evidence="1">Belongs to the ABC transporter superfamily.</text>
</comment>
<dbReference type="CDD" id="cd03230">
    <property type="entry name" value="ABC_DR_subfamily_A"/>
    <property type="match status" value="1"/>
</dbReference>
<dbReference type="SUPFAM" id="SSF52540">
    <property type="entry name" value="P-loop containing nucleoside triphosphate hydrolases"/>
    <property type="match status" value="1"/>
</dbReference>